<accession>A0ABP7QYE1</accession>
<evidence type="ECO:0000313" key="1">
    <source>
        <dbReference type="EMBL" id="GAA3989851.1"/>
    </source>
</evidence>
<dbReference type="EMBL" id="BAAAZX010000005">
    <property type="protein sequence ID" value="GAA3989851.1"/>
    <property type="molecule type" value="Genomic_DNA"/>
</dbReference>
<proteinExistence type="predicted"/>
<reference evidence="2" key="1">
    <citation type="journal article" date="2019" name="Int. J. Syst. Evol. Microbiol.">
        <title>The Global Catalogue of Microorganisms (GCM) 10K type strain sequencing project: providing services to taxonomists for standard genome sequencing and annotation.</title>
        <authorList>
            <consortium name="The Broad Institute Genomics Platform"/>
            <consortium name="The Broad Institute Genome Sequencing Center for Infectious Disease"/>
            <person name="Wu L."/>
            <person name="Ma J."/>
        </authorList>
    </citation>
    <scope>NUCLEOTIDE SEQUENCE [LARGE SCALE GENOMIC DNA]</scope>
    <source>
        <strain evidence="2">JCM 16924</strain>
    </source>
</reference>
<name>A0ABP7QYE1_9ACTN</name>
<comment type="caution">
    <text evidence="1">The sequence shown here is derived from an EMBL/GenBank/DDBJ whole genome shotgun (WGS) entry which is preliminary data.</text>
</comment>
<keyword evidence="2" id="KW-1185">Reference proteome</keyword>
<protein>
    <recommendedName>
        <fullName evidence="3">Transposase</fullName>
    </recommendedName>
</protein>
<evidence type="ECO:0008006" key="3">
    <source>
        <dbReference type="Google" id="ProtNLM"/>
    </source>
</evidence>
<dbReference type="Proteomes" id="UP001500456">
    <property type="component" value="Unassembled WGS sequence"/>
</dbReference>
<sequence length="93" mass="9996">MDNPSGVDAGVTDTPATESLFAPCPTCGNTGQRQGAHLFPHGMHKIRHTLWTTAAQVSCAVLNRVTITTTARTSAQVPYWISARRSRGAWTMA</sequence>
<gene>
    <name evidence="1" type="ORF">GCM10022232_24650</name>
</gene>
<organism evidence="1 2">
    <name type="scientific">Streptomyces plumbiresistens</name>
    <dbReference type="NCBI Taxonomy" id="511811"/>
    <lineage>
        <taxon>Bacteria</taxon>
        <taxon>Bacillati</taxon>
        <taxon>Actinomycetota</taxon>
        <taxon>Actinomycetes</taxon>
        <taxon>Kitasatosporales</taxon>
        <taxon>Streptomycetaceae</taxon>
        <taxon>Streptomyces</taxon>
    </lineage>
</organism>
<evidence type="ECO:0000313" key="2">
    <source>
        <dbReference type="Proteomes" id="UP001500456"/>
    </source>
</evidence>